<dbReference type="AlphaFoldDB" id="A0A364P114"/>
<reference evidence="2 3" key="1">
    <citation type="submission" date="2017-11" db="EMBL/GenBank/DDBJ databases">
        <title>Draft genome sequence of magnetotactic bacterium Magnetospirillum kuznetsovii LBB-42.</title>
        <authorList>
            <person name="Grouzdev D.S."/>
            <person name="Rysina M.S."/>
            <person name="Baslerov R.V."/>
            <person name="Koziaeva V."/>
        </authorList>
    </citation>
    <scope>NUCLEOTIDE SEQUENCE [LARGE SCALE GENOMIC DNA]</scope>
    <source>
        <strain evidence="2 3">LBB-42</strain>
    </source>
</reference>
<dbReference type="OrthoDB" id="1395176at2"/>
<evidence type="ECO:0000259" key="1">
    <source>
        <dbReference type="Pfam" id="PF04471"/>
    </source>
</evidence>
<gene>
    <name evidence="2" type="ORF">CU669_05530</name>
</gene>
<dbReference type="InterPro" id="IPR007560">
    <property type="entry name" value="Restrct_endonuc_IV_Mrr"/>
</dbReference>
<sequence length="134" mass="15016">MRALRHPGAIPLRPREAFRIRGEQIDGSFVLPDETYLLEAKWESTPTGAADLHVLHGKLDQKAAWARGLFISHAGFSEDGLAAWGRGKRVICMDGLDLYEMLQPGLPLEHVLARKTRRAAETGMAFIRVRELFP</sequence>
<dbReference type="GO" id="GO:0003677">
    <property type="term" value="F:DNA binding"/>
    <property type="evidence" value="ECO:0007669"/>
    <property type="project" value="InterPro"/>
</dbReference>
<dbReference type="Proteomes" id="UP000251075">
    <property type="component" value="Unassembled WGS sequence"/>
</dbReference>
<dbReference type="GO" id="GO:0004519">
    <property type="term" value="F:endonuclease activity"/>
    <property type="evidence" value="ECO:0007669"/>
    <property type="project" value="InterPro"/>
</dbReference>
<dbReference type="InterPro" id="IPR011335">
    <property type="entry name" value="Restrct_endonuc-II-like"/>
</dbReference>
<dbReference type="SUPFAM" id="SSF52980">
    <property type="entry name" value="Restriction endonuclease-like"/>
    <property type="match status" value="1"/>
</dbReference>
<comment type="caution">
    <text evidence="2">The sequence shown here is derived from an EMBL/GenBank/DDBJ whole genome shotgun (WGS) entry which is preliminary data.</text>
</comment>
<dbReference type="EMBL" id="PGTO01000003">
    <property type="protein sequence ID" value="RAU22847.1"/>
    <property type="molecule type" value="Genomic_DNA"/>
</dbReference>
<dbReference type="RefSeq" id="WP_112142830.1">
    <property type="nucleotide sequence ID" value="NZ_PGTO01000003.1"/>
</dbReference>
<feature type="domain" description="Restriction endonuclease type IV Mrr" evidence="1">
    <location>
        <begin position="23"/>
        <end position="102"/>
    </location>
</feature>
<evidence type="ECO:0000313" key="2">
    <source>
        <dbReference type="EMBL" id="RAU22847.1"/>
    </source>
</evidence>
<organism evidence="2 3">
    <name type="scientific">Paramagnetospirillum kuznetsovii</name>
    <dbReference type="NCBI Taxonomy" id="2053833"/>
    <lineage>
        <taxon>Bacteria</taxon>
        <taxon>Pseudomonadati</taxon>
        <taxon>Pseudomonadota</taxon>
        <taxon>Alphaproteobacteria</taxon>
        <taxon>Rhodospirillales</taxon>
        <taxon>Magnetospirillaceae</taxon>
        <taxon>Paramagnetospirillum</taxon>
    </lineage>
</organism>
<name>A0A364P114_9PROT</name>
<keyword evidence="3" id="KW-1185">Reference proteome</keyword>
<dbReference type="Pfam" id="PF04471">
    <property type="entry name" value="Mrr_cat"/>
    <property type="match status" value="1"/>
</dbReference>
<protein>
    <recommendedName>
        <fullName evidence="1">Restriction endonuclease type IV Mrr domain-containing protein</fullName>
    </recommendedName>
</protein>
<proteinExistence type="predicted"/>
<dbReference type="GO" id="GO:0009307">
    <property type="term" value="P:DNA restriction-modification system"/>
    <property type="evidence" value="ECO:0007669"/>
    <property type="project" value="InterPro"/>
</dbReference>
<accession>A0A364P114</accession>
<evidence type="ECO:0000313" key="3">
    <source>
        <dbReference type="Proteomes" id="UP000251075"/>
    </source>
</evidence>